<dbReference type="OrthoDB" id="9814238at2"/>
<dbReference type="InterPro" id="IPR000620">
    <property type="entry name" value="EamA_dom"/>
</dbReference>
<evidence type="ECO:0000259" key="4">
    <source>
        <dbReference type="Pfam" id="PF00892"/>
    </source>
</evidence>
<comment type="similarity">
    <text evidence="2">Belongs to the EamA transporter family.</text>
</comment>
<feature type="transmembrane region" description="Helical" evidence="3">
    <location>
        <begin position="175"/>
        <end position="197"/>
    </location>
</feature>
<feature type="transmembrane region" description="Helical" evidence="3">
    <location>
        <begin position="36"/>
        <end position="54"/>
    </location>
</feature>
<dbReference type="AlphaFoldDB" id="A0A1D7QR09"/>
<dbReference type="Gene3D" id="1.10.3730.20">
    <property type="match status" value="2"/>
</dbReference>
<accession>A0A1D7QR09</accession>
<feature type="transmembrane region" description="Helical" evidence="3">
    <location>
        <begin position="121"/>
        <end position="141"/>
    </location>
</feature>
<feature type="transmembrane region" description="Helical" evidence="3">
    <location>
        <begin position="267"/>
        <end position="285"/>
    </location>
</feature>
<keyword evidence="6" id="KW-1185">Reference proteome</keyword>
<dbReference type="KEGG" id="bbev:BBEV_0046"/>
<dbReference type="SUPFAM" id="SSF103481">
    <property type="entry name" value="Multidrug resistance efflux transporter EmrE"/>
    <property type="match status" value="2"/>
</dbReference>
<dbReference type="EMBL" id="CP012502">
    <property type="protein sequence ID" value="AOM81442.1"/>
    <property type="molecule type" value="Genomic_DNA"/>
</dbReference>
<organism evidence="5 6">
    <name type="scientific">Salisediminibacterium beveridgei</name>
    <dbReference type="NCBI Taxonomy" id="632773"/>
    <lineage>
        <taxon>Bacteria</taxon>
        <taxon>Bacillati</taxon>
        <taxon>Bacillota</taxon>
        <taxon>Bacilli</taxon>
        <taxon>Bacillales</taxon>
        <taxon>Bacillaceae</taxon>
        <taxon>Salisediminibacterium</taxon>
    </lineage>
</organism>
<reference evidence="5 6" key="1">
    <citation type="submission" date="2015-08" db="EMBL/GenBank/DDBJ databases">
        <title>The complete genome sequence of Bacillus beveridgei MLTeJB.</title>
        <authorList>
            <person name="Hanson T.E."/>
            <person name="Mesa C."/>
            <person name="Basesman S.M."/>
            <person name="Oremland R.S."/>
        </authorList>
    </citation>
    <scope>NUCLEOTIDE SEQUENCE [LARGE SCALE GENOMIC DNA]</scope>
    <source>
        <strain evidence="5 6">MLTeJB</strain>
    </source>
</reference>
<feature type="domain" description="EamA" evidence="4">
    <location>
        <begin position="151"/>
        <end position="284"/>
    </location>
</feature>
<evidence type="ECO:0000256" key="2">
    <source>
        <dbReference type="ARBA" id="ARBA00007362"/>
    </source>
</evidence>
<feature type="transmembrane region" description="Helical" evidence="3">
    <location>
        <begin position="147"/>
        <end position="168"/>
    </location>
</feature>
<name>A0A1D7QR09_9BACI</name>
<evidence type="ECO:0000256" key="1">
    <source>
        <dbReference type="ARBA" id="ARBA00004127"/>
    </source>
</evidence>
<dbReference type="GO" id="GO:0016020">
    <property type="term" value="C:membrane"/>
    <property type="evidence" value="ECO:0007669"/>
    <property type="project" value="InterPro"/>
</dbReference>
<evidence type="ECO:0000313" key="6">
    <source>
        <dbReference type="Proteomes" id="UP000094463"/>
    </source>
</evidence>
<comment type="subcellular location">
    <subcellularLocation>
        <location evidence="1">Endomembrane system</location>
        <topology evidence="1">Multi-pass membrane protein</topology>
    </subcellularLocation>
</comment>
<feature type="transmembrane region" description="Helical" evidence="3">
    <location>
        <begin position="212"/>
        <end position="232"/>
    </location>
</feature>
<evidence type="ECO:0000313" key="5">
    <source>
        <dbReference type="EMBL" id="AOM81442.1"/>
    </source>
</evidence>
<keyword evidence="3" id="KW-0812">Transmembrane</keyword>
<feature type="domain" description="EamA" evidence="4">
    <location>
        <begin position="4"/>
        <end position="138"/>
    </location>
</feature>
<evidence type="ECO:0000256" key="3">
    <source>
        <dbReference type="SAM" id="Phobius"/>
    </source>
</evidence>
<dbReference type="RefSeq" id="WP_069363618.1">
    <property type="nucleotide sequence ID" value="NZ_CP012502.1"/>
</dbReference>
<dbReference type="Pfam" id="PF00892">
    <property type="entry name" value="EamA"/>
    <property type="match status" value="2"/>
</dbReference>
<dbReference type="PANTHER" id="PTHR22911">
    <property type="entry name" value="ACYL-MALONYL CONDENSING ENZYME-RELATED"/>
    <property type="match status" value="1"/>
</dbReference>
<dbReference type="STRING" id="632773.BBEV_0046"/>
<protein>
    <submittedName>
        <fullName evidence="5">Permease of the drug/metabolite transporter (DMT) superfamily</fullName>
    </submittedName>
</protein>
<dbReference type="InterPro" id="IPR037185">
    <property type="entry name" value="EmrE-like"/>
</dbReference>
<gene>
    <name evidence="5" type="ORF">BBEV_0046</name>
</gene>
<keyword evidence="3" id="KW-0472">Membrane</keyword>
<proteinExistence type="inferred from homology"/>
<feature type="transmembrane region" description="Helical" evidence="3">
    <location>
        <begin position="93"/>
        <end position="116"/>
    </location>
</feature>
<keyword evidence="3" id="KW-1133">Transmembrane helix</keyword>
<dbReference type="PATRIC" id="fig|632773.3.peg.44"/>
<feature type="transmembrane region" description="Helical" evidence="3">
    <location>
        <begin position="66"/>
        <end position="87"/>
    </location>
</feature>
<sequence length="289" mass="31331">MRYTGVILVMLAAFFWGISGGIGDILMNKGWDPIVISFYRGAIGFICFSLWFLFHKELKWEISPRLVMWSLLAGIGVAGNFTFYFLSIEDSSISVAATLMYAAPVFVLLTSILLLLERSTLFKWLCIAGVVTGIILLTGAYNAGDSSVTLFGATTGLLAGVSYALFIFGFRNAALIGKLPTTLTIAFFSFCFILFLFMDKSVALDALSSSDIGWFLLVGIAGAGVPFIFYVFGLRRTAPTTASMVAMIEPVTASLFGLLIMGNQLSAIQFAGMGLILFTITFLSVRQSE</sequence>
<dbReference type="Proteomes" id="UP000094463">
    <property type="component" value="Chromosome"/>
</dbReference>
<feature type="transmembrane region" description="Helical" evidence="3">
    <location>
        <begin position="244"/>
        <end position="261"/>
    </location>
</feature>